<keyword evidence="2" id="KW-0808">Transferase</keyword>
<dbReference type="GO" id="GO:0005524">
    <property type="term" value="F:ATP binding"/>
    <property type="evidence" value="ECO:0007669"/>
    <property type="project" value="InterPro"/>
</dbReference>
<dbReference type="InterPro" id="IPR002575">
    <property type="entry name" value="Aminoglycoside_PTrfase"/>
</dbReference>
<proteinExistence type="predicted"/>
<feature type="domain" description="Protein kinase" evidence="1">
    <location>
        <begin position="3"/>
        <end position="265"/>
    </location>
</feature>
<dbReference type="InterPro" id="IPR051678">
    <property type="entry name" value="AGP_Transferase"/>
</dbReference>
<dbReference type="GO" id="GO:0004672">
    <property type="term" value="F:protein kinase activity"/>
    <property type="evidence" value="ECO:0007669"/>
    <property type="project" value="InterPro"/>
</dbReference>
<dbReference type="Gene3D" id="3.30.200.20">
    <property type="entry name" value="Phosphorylase Kinase, domain 1"/>
    <property type="match status" value="1"/>
</dbReference>
<dbReference type="AlphaFoldDB" id="A0A2R2ZJM3"/>
<name>A0A2R2ZJM3_CLODI</name>
<dbReference type="Pfam" id="PF01636">
    <property type="entry name" value="APH"/>
    <property type="match status" value="1"/>
</dbReference>
<dbReference type="InterPro" id="IPR000719">
    <property type="entry name" value="Prot_kinase_dom"/>
</dbReference>
<dbReference type="CDD" id="cd05120">
    <property type="entry name" value="APH_ChoK_like"/>
    <property type="match status" value="1"/>
</dbReference>
<sequence length="265" mass="31552">MEIKSKKYINEGFNSKAYIINDEYILLEGVNKNSYDNYKKYSESLNKLVDVKSLQIPNIIELIAPNNEFPNGAMVYKMIKGHTFTKSYIDKVDKEQLAKKLADFMNELYEVPVVFDKKIYVEQELNNAKINLELLREYLDDEKYSLLLNWYNEYIEYLSEFDNYHFIHGDLWYENYILDDNDELTGIIDFENAKYGDPASDISALCYLGNEFINLFLKYYKNSDKDIEKRINMFIKVREVMSFENMVNNFPEEINEQIEKIKKVL</sequence>
<dbReference type="EMBL" id="MF547665">
    <property type="protein sequence ID" value="AUV57983.1"/>
    <property type="molecule type" value="Genomic_DNA"/>
</dbReference>
<protein>
    <submittedName>
        <fullName evidence="2">Putative aminoglycoside phosphotransferase</fullName>
    </submittedName>
</protein>
<reference evidence="2" key="1">
    <citation type="journal article" date="2018" name="Genome Biol. Evol.">
        <title>Two Groups of Cocirculating, Epidemic Clostridiodes difficile Strains Microdiversify through Different Mechanisms.</title>
        <authorList>
            <person name="Murillo T."/>
            <person name="Ramirez-Vargas G."/>
            <person name="Riedel T."/>
            <person name="Overmann J."/>
            <person name="Andersen J.M."/>
            <person name="Guzman-Verri C."/>
            <person name="Chaves-Olarte E."/>
            <person name="Rodriguez C."/>
        </authorList>
    </citation>
    <scope>NUCLEOTIDE SEQUENCE</scope>
    <source>
        <strain evidence="2">LIBA-2945</strain>
    </source>
</reference>
<dbReference type="PROSITE" id="PS50011">
    <property type="entry name" value="PROTEIN_KINASE_DOM"/>
    <property type="match status" value="1"/>
</dbReference>
<evidence type="ECO:0000313" key="2">
    <source>
        <dbReference type="EMBL" id="AUV57983.1"/>
    </source>
</evidence>
<gene>
    <name evidence="2" type="ORF">ProphageCTn5LIBA2945_00057</name>
</gene>
<dbReference type="Gene3D" id="3.90.1200.10">
    <property type="match status" value="1"/>
</dbReference>
<dbReference type="InterPro" id="IPR011009">
    <property type="entry name" value="Kinase-like_dom_sf"/>
</dbReference>
<organism evidence="2">
    <name type="scientific">Clostridioides difficile</name>
    <name type="common">Peptoclostridium difficile</name>
    <dbReference type="NCBI Taxonomy" id="1496"/>
    <lineage>
        <taxon>Bacteria</taxon>
        <taxon>Bacillati</taxon>
        <taxon>Bacillota</taxon>
        <taxon>Clostridia</taxon>
        <taxon>Peptostreptococcales</taxon>
        <taxon>Peptostreptococcaceae</taxon>
        <taxon>Clostridioides</taxon>
    </lineage>
</organism>
<dbReference type="SUPFAM" id="SSF56112">
    <property type="entry name" value="Protein kinase-like (PK-like)"/>
    <property type="match status" value="1"/>
</dbReference>
<accession>A0A2R2ZJM3</accession>
<dbReference type="PANTHER" id="PTHR21310">
    <property type="entry name" value="AMINOGLYCOSIDE PHOSPHOTRANSFERASE-RELATED-RELATED"/>
    <property type="match status" value="1"/>
</dbReference>
<evidence type="ECO:0000259" key="1">
    <source>
        <dbReference type="PROSITE" id="PS50011"/>
    </source>
</evidence>